<organism evidence="3">
    <name type="scientific">Melampsora larici-populina (strain 98AG31 / pathotype 3-4-7)</name>
    <name type="common">Poplar leaf rust fungus</name>
    <dbReference type="NCBI Taxonomy" id="747676"/>
    <lineage>
        <taxon>Eukaryota</taxon>
        <taxon>Fungi</taxon>
        <taxon>Dikarya</taxon>
        <taxon>Basidiomycota</taxon>
        <taxon>Pucciniomycotina</taxon>
        <taxon>Pucciniomycetes</taxon>
        <taxon>Pucciniales</taxon>
        <taxon>Melampsoraceae</taxon>
        <taxon>Melampsora</taxon>
    </lineage>
</organism>
<dbReference type="AlphaFoldDB" id="F4R8V6"/>
<dbReference type="RefSeq" id="XP_007405479.1">
    <property type="nucleotide sequence ID" value="XM_007405417.1"/>
</dbReference>
<dbReference type="InParanoid" id="F4R8V6"/>
<feature type="compositionally biased region" description="Low complexity" evidence="1">
    <location>
        <begin position="64"/>
        <end position="74"/>
    </location>
</feature>
<sequence length="239" mass="26375">MYMWLYEFGNGKVKYPTGLRHGELAKIVRSKQPEYFPNPDTNAPALVLGDSNKAGCGRQRRQATKSAASTSTTTPQLPVEAKALYPSLTHFSSVSEETPDDLSPAVYRKSACLLVQITSGCLRSNPVKPLEADLVIKDEDHKPNISSLSKATGPITPSRLKVRFDLNVCMPENKKCTSSISLSKIKTLSWETTKPKHSAHSPSSKHPMPTKNLTLLAETCSQISDEDIWEKMKALHESH</sequence>
<feature type="region of interest" description="Disordered" evidence="1">
    <location>
        <begin position="50"/>
        <end position="75"/>
    </location>
</feature>
<keyword evidence="3" id="KW-1185">Reference proteome</keyword>
<dbReference type="Proteomes" id="UP000001072">
    <property type="component" value="Unassembled WGS sequence"/>
</dbReference>
<accession>F4R8V6</accession>
<feature type="region of interest" description="Disordered" evidence="1">
    <location>
        <begin position="191"/>
        <end position="210"/>
    </location>
</feature>
<dbReference type="GeneID" id="18929429"/>
<gene>
    <name evidence="2" type="ORF">MELLADRAFT_59812</name>
</gene>
<dbReference type="VEuPathDB" id="FungiDB:MELLADRAFT_59812"/>
<dbReference type="KEGG" id="mlr:MELLADRAFT_59812"/>
<dbReference type="OrthoDB" id="10616477at2759"/>
<protein>
    <submittedName>
        <fullName evidence="2">Uncharacterized protein</fullName>
    </submittedName>
</protein>
<evidence type="ECO:0000313" key="2">
    <source>
        <dbReference type="EMBL" id="EGG10877.1"/>
    </source>
</evidence>
<dbReference type="EMBL" id="GL883093">
    <property type="protein sequence ID" value="EGG10877.1"/>
    <property type="molecule type" value="Genomic_DNA"/>
</dbReference>
<proteinExistence type="predicted"/>
<reference evidence="3" key="1">
    <citation type="journal article" date="2011" name="Proc. Natl. Acad. Sci. U.S.A.">
        <title>Obligate biotrophy features unraveled by the genomic analysis of rust fungi.</title>
        <authorList>
            <person name="Duplessis S."/>
            <person name="Cuomo C.A."/>
            <person name="Lin Y.-C."/>
            <person name="Aerts A."/>
            <person name="Tisserant E."/>
            <person name="Veneault-Fourrey C."/>
            <person name="Joly D.L."/>
            <person name="Hacquard S."/>
            <person name="Amselem J."/>
            <person name="Cantarel B.L."/>
            <person name="Chiu R."/>
            <person name="Coutinho P.M."/>
            <person name="Feau N."/>
            <person name="Field M."/>
            <person name="Frey P."/>
            <person name="Gelhaye E."/>
            <person name="Goldberg J."/>
            <person name="Grabherr M.G."/>
            <person name="Kodira C.D."/>
            <person name="Kohler A."/>
            <person name="Kuees U."/>
            <person name="Lindquist E.A."/>
            <person name="Lucas S.M."/>
            <person name="Mago R."/>
            <person name="Mauceli E."/>
            <person name="Morin E."/>
            <person name="Murat C."/>
            <person name="Pangilinan J.L."/>
            <person name="Park R."/>
            <person name="Pearson M."/>
            <person name="Quesneville H."/>
            <person name="Rouhier N."/>
            <person name="Sakthikumar S."/>
            <person name="Salamov A.A."/>
            <person name="Schmutz J."/>
            <person name="Selles B."/>
            <person name="Shapiro H."/>
            <person name="Tanguay P."/>
            <person name="Tuskan G.A."/>
            <person name="Henrissat B."/>
            <person name="Van de Peer Y."/>
            <person name="Rouze P."/>
            <person name="Ellis J.G."/>
            <person name="Dodds P.N."/>
            <person name="Schein J.E."/>
            <person name="Zhong S."/>
            <person name="Hamelin R.C."/>
            <person name="Grigoriev I.V."/>
            <person name="Szabo L.J."/>
            <person name="Martin F."/>
        </authorList>
    </citation>
    <scope>NUCLEOTIDE SEQUENCE [LARGE SCALE GENOMIC DNA]</scope>
    <source>
        <strain evidence="3">98AG31 / pathotype 3-4-7</strain>
    </source>
</reference>
<evidence type="ECO:0000256" key="1">
    <source>
        <dbReference type="SAM" id="MobiDB-lite"/>
    </source>
</evidence>
<dbReference type="HOGENOM" id="CLU_1161381_0_0_1"/>
<evidence type="ECO:0000313" key="3">
    <source>
        <dbReference type="Proteomes" id="UP000001072"/>
    </source>
</evidence>
<name>F4R8V6_MELLP</name>